<reference evidence="2" key="1">
    <citation type="submission" date="2019-08" db="EMBL/GenBank/DDBJ databases">
        <authorList>
            <person name="Kucharzyk K."/>
            <person name="Murdoch R.W."/>
            <person name="Higgins S."/>
            <person name="Loffler F."/>
        </authorList>
    </citation>
    <scope>NUCLEOTIDE SEQUENCE</scope>
</reference>
<organism evidence="2">
    <name type="scientific">bioreactor metagenome</name>
    <dbReference type="NCBI Taxonomy" id="1076179"/>
    <lineage>
        <taxon>unclassified sequences</taxon>
        <taxon>metagenomes</taxon>
        <taxon>ecological metagenomes</taxon>
    </lineage>
</organism>
<feature type="region of interest" description="Disordered" evidence="1">
    <location>
        <begin position="1"/>
        <end position="28"/>
    </location>
</feature>
<dbReference type="AlphaFoldDB" id="A0A644X1G0"/>
<evidence type="ECO:0000256" key="1">
    <source>
        <dbReference type="SAM" id="MobiDB-lite"/>
    </source>
</evidence>
<gene>
    <name evidence="2" type="ORF">SDC9_56253</name>
</gene>
<protein>
    <recommendedName>
        <fullName evidence="3">RNA polymerase sigma-70 region 4 domain-containing protein</fullName>
    </recommendedName>
</protein>
<name>A0A644X1G0_9ZZZZ</name>
<evidence type="ECO:0000313" key="2">
    <source>
        <dbReference type="EMBL" id="MPM09929.1"/>
    </source>
</evidence>
<accession>A0A644X1G0</accession>
<sequence>MEVERELRRASLPGGLSTGAKVQGGEHVPQQERYLERLDSNSLLCRLNRNCELVEGALQELTDEEREFVDLFWWHDLASDYGSHEQIVGKELGIADRSVWRWRRRILEKIEPSLRGIDPGVS</sequence>
<proteinExistence type="predicted"/>
<evidence type="ECO:0008006" key="3">
    <source>
        <dbReference type="Google" id="ProtNLM"/>
    </source>
</evidence>
<comment type="caution">
    <text evidence="2">The sequence shown here is derived from an EMBL/GenBank/DDBJ whole genome shotgun (WGS) entry which is preliminary data.</text>
</comment>
<dbReference type="EMBL" id="VSSQ01001629">
    <property type="protein sequence ID" value="MPM09929.1"/>
    <property type="molecule type" value="Genomic_DNA"/>
</dbReference>